<keyword evidence="5 12" id="KW-0963">Cytoplasm</keyword>
<evidence type="ECO:0000259" key="14">
    <source>
        <dbReference type="Pfam" id="PF02863"/>
    </source>
</evidence>
<keyword evidence="7 12" id="KW-0055">Arginine biosynthesis</keyword>
<dbReference type="InterPro" id="IPR036390">
    <property type="entry name" value="WH_DNA-bd_sf"/>
</dbReference>
<dbReference type="PRINTS" id="PR01467">
    <property type="entry name" value="ARGREPRESSOR"/>
</dbReference>
<evidence type="ECO:0000256" key="7">
    <source>
        <dbReference type="ARBA" id="ARBA00022571"/>
    </source>
</evidence>
<dbReference type="Pfam" id="PF02863">
    <property type="entry name" value="Arg_repressor_C"/>
    <property type="match status" value="1"/>
</dbReference>
<gene>
    <name evidence="12" type="primary">argR</name>
    <name evidence="15" type="ORF">SAMN05216498_1561</name>
</gene>
<name>A0A1G9Z6B6_9BACI</name>
<dbReference type="GO" id="GO:0051259">
    <property type="term" value="P:protein complex oligomerization"/>
    <property type="evidence" value="ECO:0007669"/>
    <property type="project" value="InterPro"/>
</dbReference>
<dbReference type="STRING" id="237069.SAMN05216498_1561"/>
<dbReference type="Gene3D" id="3.30.1360.40">
    <property type="match status" value="1"/>
</dbReference>
<evidence type="ECO:0000259" key="13">
    <source>
        <dbReference type="Pfam" id="PF01316"/>
    </source>
</evidence>
<comment type="pathway">
    <text evidence="2 12">Amino-acid biosynthesis; L-arginine biosynthesis [regulation].</text>
</comment>
<dbReference type="NCBIfam" id="TIGR01529">
    <property type="entry name" value="argR_whole"/>
    <property type="match status" value="1"/>
</dbReference>
<dbReference type="SUPFAM" id="SSF55252">
    <property type="entry name" value="C-terminal domain of arginine repressor"/>
    <property type="match status" value="1"/>
</dbReference>
<feature type="domain" description="Arginine repressor C-terminal" evidence="14">
    <location>
        <begin position="83"/>
        <end position="148"/>
    </location>
</feature>
<dbReference type="InterPro" id="IPR020899">
    <property type="entry name" value="Arg_repress_C"/>
</dbReference>
<accession>A0A1G9Z6B6</accession>
<evidence type="ECO:0000256" key="2">
    <source>
        <dbReference type="ARBA" id="ARBA00005040"/>
    </source>
</evidence>
<comment type="similarity">
    <text evidence="3 12">Belongs to the ArgR family.</text>
</comment>
<comment type="subcellular location">
    <subcellularLocation>
        <location evidence="1 12">Cytoplasm</location>
    </subcellularLocation>
</comment>
<dbReference type="NCBIfam" id="NF003281">
    <property type="entry name" value="PRK04280.1"/>
    <property type="match status" value="1"/>
</dbReference>
<dbReference type="PANTHER" id="PTHR34471:SF1">
    <property type="entry name" value="ARGININE REPRESSOR"/>
    <property type="match status" value="1"/>
</dbReference>
<dbReference type="GO" id="GO:0005737">
    <property type="term" value="C:cytoplasm"/>
    <property type="evidence" value="ECO:0007669"/>
    <property type="project" value="UniProtKB-SubCell"/>
</dbReference>
<evidence type="ECO:0000256" key="10">
    <source>
        <dbReference type="ARBA" id="ARBA00023125"/>
    </source>
</evidence>
<feature type="domain" description="Arginine repressor DNA-binding" evidence="13">
    <location>
        <begin position="4"/>
        <end position="73"/>
    </location>
</feature>
<evidence type="ECO:0000256" key="9">
    <source>
        <dbReference type="ARBA" id="ARBA00023015"/>
    </source>
</evidence>
<keyword evidence="11 12" id="KW-0804">Transcription</keyword>
<evidence type="ECO:0000313" key="16">
    <source>
        <dbReference type="Proteomes" id="UP000199334"/>
    </source>
</evidence>
<keyword evidence="8 12" id="KW-0028">Amino-acid biosynthesis</keyword>
<dbReference type="GO" id="GO:0006526">
    <property type="term" value="P:L-arginine biosynthetic process"/>
    <property type="evidence" value="ECO:0007669"/>
    <property type="project" value="UniProtKB-UniPathway"/>
</dbReference>
<dbReference type="HAMAP" id="MF_00173">
    <property type="entry name" value="Arg_repressor"/>
    <property type="match status" value="1"/>
</dbReference>
<evidence type="ECO:0000256" key="12">
    <source>
        <dbReference type="HAMAP-Rule" id="MF_00173"/>
    </source>
</evidence>
<evidence type="ECO:0000313" key="15">
    <source>
        <dbReference type="EMBL" id="SDN16949.1"/>
    </source>
</evidence>
<comment type="function">
    <text evidence="12">Regulates arginine biosynthesis genes.</text>
</comment>
<dbReference type="InterPro" id="IPR020900">
    <property type="entry name" value="Arg_repress_DNA-bd"/>
</dbReference>
<dbReference type="InterPro" id="IPR001669">
    <property type="entry name" value="Arg_repress"/>
</dbReference>
<sequence length="153" mass="17499">MTNVKKAQRLMKIRELITNENIETQDEMVSRFHELGYPVTQATISRDIKELQLVKVPTHDGSYKYSLPQDQRFNPIQKLKRMLTDSFVSIDHADHFIILKTIPGNAQAVGALLDQLEWEGLMGTICGDDTCLIICRSPKNCQNVFVSFNDMLE</sequence>
<evidence type="ECO:0000256" key="11">
    <source>
        <dbReference type="ARBA" id="ARBA00023163"/>
    </source>
</evidence>
<dbReference type="EMBL" id="FNIG01000003">
    <property type="protein sequence ID" value="SDN16949.1"/>
    <property type="molecule type" value="Genomic_DNA"/>
</dbReference>
<dbReference type="UniPathway" id="UPA00068"/>
<dbReference type="InterPro" id="IPR036388">
    <property type="entry name" value="WH-like_DNA-bd_sf"/>
</dbReference>
<organism evidence="15 16">
    <name type="scientific">Tenuibacillus multivorans</name>
    <dbReference type="NCBI Taxonomy" id="237069"/>
    <lineage>
        <taxon>Bacteria</taxon>
        <taxon>Bacillati</taxon>
        <taxon>Bacillota</taxon>
        <taxon>Bacilli</taxon>
        <taxon>Bacillales</taxon>
        <taxon>Bacillaceae</taxon>
        <taxon>Tenuibacillus</taxon>
    </lineage>
</organism>
<protein>
    <recommendedName>
        <fullName evidence="4 12">Arginine repressor</fullName>
    </recommendedName>
</protein>
<keyword evidence="16" id="KW-1185">Reference proteome</keyword>
<dbReference type="SUPFAM" id="SSF46785">
    <property type="entry name" value="Winged helix' DNA-binding domain"/>
    <property type="match status" value="1"/>
</dbReference>
<keyword evidence="9 12" id="KW-0805">Transcription regulation</keyword>
<keyword evidence="6 12" id="KW-0678">Repressor</keyword>
<dbReference type="PANTHER" id="PTHR34471">
    <property type="entry name" value="ARGININE REPRESSOR"/>
    <property type="match status" value="1"/>
</dbReference>
<evidence type="ECO:0000256" key="4">
    <source>
        <dbReference type="ARBA" id="ARBA00021148"/>
    </source>
</evidence>
<evidence type="ECO:0000256" key="5">
    <source>
        <dbReference type="ARBA" id="ARBA00022490"/>
    </source>
</evidence>
<dbReference type="GO" id="GO:0003677">
    <property type="term" value="F:DNA binding"/>
    <property type="evidence" value="ECO:0007669"/>
    <property type="project" value="UniProtKB-KW"/>
</dbReference>
<dbReference type="GO" id="GO:0034618">
    <property type="term" value="F:arginine binding"/>
    <property type="evidence" value="ECO:0007669"/>
    <property type="project" value="InterPro"/>
</dbReference>
<dbReference type="InterPro" id="IPR036251">
    <property type="entry name" value="Arg_repress_C_sf"/>
</dbReference>
<proteinExistence type="inferred from homology"/>
<evidence type="ECO:0000256" key="6">
    <source>
        <dbReference type="ARBA" id="ARBA00022491"/>
    </source>
</evidence>
<evidence type="ECO:0000256" key="3">
    <source>
        <dbReference type="ARBA" id="ARBA00008316"/>
    </source>
</evidence>
<dbReference type="AlphaFoldDB" id="A0A1G9Z6B6"/>
<evidence type="ECO:0000256" key="8">
    <source>
        <dbReference type="ARBA" id="ARBA00022605"/>
    </source>
</evidence>
<evidence type="ECO:0000256" key="1">
    <source>
        <dbReference type="ARBA" id="ARBA00004496"/>
    </source>
</evidence>
<keyword evidence="10 12" id="KW-0238">DNA-binding</keyword>
<dbReference type="GO" id="GO:1900079">
    <property type="term" value="P:regulation of arginine biosynthetic process"/>
    <property type="evidence" value="ECO:0007669"/>
    <property type="project" value="UniProtKB-UniRule"/>
</dbReference>
<dbReference type="Pfam" id="PF01316">
    <property type="entry name" value="Arg_repressor"/>
    <property type="match status" value="1"/>
</dbReference>
<reference evidence="15 16" key="1">
    <citation type="submission" date="2016-10" db="EMBL/GenBank/DDBJ databases">
        <authorList>
            <person name="de Groot N.N."/>
        </authorList>
    </citation>
    <scope>NUCLEOTIDE SEQUENCE [LARGE SCALE GENOMIC DNA]</scope>
    <source>
        <strain evidence="15 16">CGMCC 1.3442</strain>
    </source>
</reference>
<dbReference type="FunFam" id="3.30.1360.40:FF:000006">
    <property type="entry name" value="Arginine repressor"/>
    <property type="match status" value="1"/>
</dbReference>
<dbReference type="GO" id="GO:0003700">
    <property type="term" value="F:DNA-binding transcription factor activity"/>
    <property type="evidence" value="ECO:0007669"/>
    <property type="project" value="UniProtKB-UniRule"/>
</dbReference>
<dbReference type="Proteomes" id="UP000199334">
    <property type="component" value="Unassembled WGS sequence"/>
</dbReference>
<dbReference type="Gene3D" id="1.10.10.10">
    <property type="entry name" value="Winged helix-like DNA-binding domain superfamily/Winged helix DNA-binding domain"/>
    <property type="match status" value="1"/>
</dbReference>